<evidence type="ECO:0000313" key="2">
    <source>
        <dbReference type="Proteomes" id="UP000011996"/>
    </source>
</evidence>
<evidence type="ECO:0000313" key="1">
    <source>
        <dbReference type="EMBL" id="EMI23926.1"/>
    </source>
</evidence>
<accession>M5RXK9</accession>
<comment type="caution">
    <text evidence="1">The sequence shown here is derived from an EMBL/GenBank/DDBJ whole genome shotgun (WGS) entry which is preliminary data.</text>
</comment>
<organism evidence="1 2">
    <name type="scientific">Rhodopirellula europaea SH398</name>
    <dbReference type="NCBI Taxonomy" id="1263868"/>
    <lineage>
        <taxon>Bacteria</taxon>
        <taxon>Pseudomonadati</taxon>
        <taxon>Planctomycetota</taxon>
        <taxon>Planctomycetia</taxon>
        <taxon>Pirellulales</taxon>
        <taxon>Pirellulaceae</taxon>
        <taxon>Rhodopirellula</taxon>
    </lineage>
</organism>
<dbReference type="EMBL" id="ANOF01000177">
    <property type="protein sequence ID" value="EMI23926.1"/>
    <property type="molecule type" value="Genomic_DNA"/>
</dbReference>
<proteinExistence type="predicted"/>
<reference evidence="1 2" key="1">
    <citation type="journal article" date="2013" name="Mar. Genomics">
        <title>Expression of sulfatases in Rhodopirellula baltica and the diversity of sulfatases in the genus Rhodopirellula.</title>
        <authorList>
            <person name="Wegner C.E."/>
            <person name="Richter-Heitmann T."/>
            <person name="Klindworth A."/>
            <person name="Klockow C."/>
            <person name="Richter M."/>
            <person name="Achstetter T."/>
            <person name="Glockner F.O."/>
            <person name="Harder J."/>
        </authorList>
    </citation>
    <scope>NUCLEOTIDE SEQUENCE [LARGE SCALE GENOMIC DNA]</scope>
    <source>
        <strain evidence="1 2">SH398</strain>
    </source>
</reference>
<gene>
    <name evidence="1" type="ORF">RESH_05462</name>
</gene>
<name>M5RXK9_9BACT</name>
<sequence length="53" mass="5659">MEKIFLKNWGEDEARSDRSSNLVAVCFRAVCPLGSIGTPSANLSHIPSRPSGG</sequence>
<dbReference type="Proteomes" id="UP000011996">
    <property type="component" value="Unassembled WGS sequence"/>
</dbReference>
<protein>
    <submittedName>
        <fullName evidence="1">Uncharacterized protein</fullName>
    </submittedName>
</protein>
<dbReference type="STRING" id="1263868.RESH_05462"/>
<dbReference type="AlphaFoldDB" id="M5RXK9"/>